<comment type="subcellular location">
    <subcellularLocation>
        <location evidence="1">Endomembrane system</location>
        <topology evidence="1">Multi-pass membrane protein</topology>
    </subcellularLocation>
</comment>
<keyword evidence="7" id="KW-0443">Lipid metabolism</keyword>
<evidence type="ECO:0000256" key="9">
    <source>
        <dbReference type="ARBA" id="ARBA00023209"/>
    </source>
</evidence>
<proteinExistence type="predicted"/>
<keyword evidence="4 12" id="KW-0812">Transmembrane</keyword>
<feature type="region of interest" description="Disordered" evidence="11">
    <location>
        <begin position="320"/>
        <end position="361"/>
    </location>
</feature>
<dbReference type="SMART" id="SM00212">
    <property type="entry name" value="UBCc"/>
    <property type="match status" value="1"/>
</dbReference>
<dbReference type="InterPro" id="IPR016135">
    <property type="entry name" value="UBQ-conjugating_enzyme/RWD"/>
</dbReference>
<dbReference type="InterPro" id="IPR057735">
    <property type="entry name" value="UBE2O-like_tSH3-B"/>
</dbReference>
<keyword evidence="15" id="KW-1185">Reference proteome</keyword>
<dbReference type="CDD" id="cd23837">
    <property type="entry name" value="UBCc_UBE2O"/>
    <property type="match status" value="1"/>
</dbReference>
<evidence type="ECO:0000313" key="14">
    <source>
        <dbReference type="EMBL" id="KAK9904951.1"/>
    </source>
</evidence>
<feature type="region of interest" description="Disordered" evidence="11">
    <location>
        <begin position="519"/>
        <end position="552"/>
    </location>
</feature>
<dbReference type="Pfam" id="PF00179">
    <property type="entry name" value="UQ_con"/>
    <property type="match status" value="1"/>
</dbReference>
<feature type="region of interest" description="Disordered" evidence="11">
    <location>
        <begin position="770"/>
        <end position="815"/>
    </location>
</feature>
<evidence type="ECO:0000256" key="3">
    <source>
        <dbReference type="ARBA" id="ARBA00022679"/>
    </source>
</evidence>
<evidence type="ECO:0000256" key="4">
    <source>
        <dbReference type="ARBA" id="ARBA00022692"/>
    </source>
</evidence>
<evidence type="ECO:0000256" key="7">
    <source>
        <dbReference type="ARBA" id="ARBA00023098"/>
    </source>
</evidence>
<keyword evidence="5" id="KW-0833">Ubl conjugation pathway</keyword>
<feature type="region of interest" description="Disordered" evidence="11">
    <location>
        <begin position="386"/>
        <end position="418"/>
    </location>
</feature>
<dbReference type="InterPro" id="IPR057733">
    <property type="entry name" value="UBE2O-like_SH3-B"/>
</dbReference>
<feature type="compositionally biased region" description="Acidic residues" evidence="11">
    <location>
        <begin position="41"/>
        <end position="53"/>
    </location>
</feature>
<dbReference type="Gene3D" id="1.20.120.1630">
    <property type="match status" value="1"/>
</dbReference>
<dbReference type="Pfam" id="PF23046">
    <property type="entry name" value="tSH3-B_UBE2O"/>
    <property type="match status" value="1"/>
</dbReference>
<dbReference type="InterPro" id="IPR000608">
    <property type="entry name" value="UBC"/>
</dbReference>
<dbReference type="Gene3D" id="3.10.110.10">
    <property type="entry name" value="Ubiquitin Conjugating Enzyme"/>
    <property type="match status" value="1"/>
</dbReference>
<organism evidence="14 15">
    <name type="scientific">Coccomyxa subellipsoidea</name>
    <dbReference type="NCBI Taxonomy" id="248742"/>
    <lineage>
        <taxon>Eukaryota</taxon>
        <taxon>Viridiplantae</taxon>
        <taxon>Chlorophyta</taxon>
        <taxon>core chlorophytes</taxon>
        <taxon>Trebouxiophyceae</taxon>
        <taxon>Trebouxiophyceae incertae sedis</taxon>
        <taxon>Coccomyxaceae</taxon>
        <taxon>Coccomyxa</taxon>
    </lineage>
</organism>
<keyword evidence="6 12" id="KW-1133">Transmembrane helix</keyword>
<keyword evidence="2" id="KW-0444">Lipid biosynthesis</keyword>
<feature type="compositionally biased region" description="Basic and acidic residues" evidence="11">
    <location>
        <begin position="329"/>
        <end position="338"/>
    </location>
</feature>
<dbReference type="Proteomes" id="UP001491310">
    <property type="component" value="Unassembled WGS sequence"/>
</dbReference>
<evidence type="ECO:0000256" key="12">
    <source>
        <dbReference type="SAM" id="Phobius"/>
    </source>
</evidence>
<dbReference type="PANTHER" id="PTHR46116">
    <property type="entry name" value="(E3-INDEPENDENT) E2 UBIQUITIN-CONJUGATING ENZYME"/>
    <property type="match status" value="1"/>
</dbReference>
<keyword evidence="10" id="KW-1208">Phospholipid metabolism</keyword>
<feature type="compositionally biased region" description="Low complexity" evidence="11">
    <location>
        <begin position="393"/>
        <end position="409"/>
    </location>
</feature>
<feature type="region of interest" description="Disordered" evidence="11">
    <location>
        <begin position="480"/>
        <end position="499"/>
    </location>
</feature>
<sequence length="1358" mass="148083">MAPKQRNTQAIQAYDVVELKSEGQEPTQPPSLGLVWRTADDSDNSDDDFSDDDSLYEQDGLDIHHRLQENHAEVVWISDEASRKVGTEIERAEEDISHLKVVDRCMQQGDVVASAADPLGQTGLVLEVTRDVDVVLSTGQVLERQPSHCLQPEIVFQPHLYVLHNDGWFGRINHVYIKVTVAFESGAIVELTDMEHYERPLLKAVTSEGKLAPTVSEASEFYPGQHVVGDPHLRGFPGTHVVKGALHCVGSYSSLKGIVVKVEAYLLEITWLNTLHGGDLKQAPPGPIEPSVCTPITELYFCPAYWHLGTIGLWRGDGASASLPPAEPSQKKSIEGAKRSHGGKQGRTKGSPKESAAVNSNERAVPYMDVTEGAAQLPCAAVQQLSLAEKPPSSETEAAGAGGKAATASQGESTGAVGSRMVAQGIPSVGSVPGDTQPDSLQAHADGVVADCISSILDDVTLEELVARSPKRPVQDWNLEDAQERDVREEEEESGWTSMGRRGWDAAAAVMSAVGGLGRATPLTQDSTIAHGARRSRHGGKKRGRGRRAAAAQPTLQLKDLPVTAQVLRTYTRATIHWQDGSITKDMDSAVLLPMRHTDEHDFFPNSFVRDKTDDLDEGQRMRLRTGLVKSVDHSQRTANVLWHRGTQHRVPGPTCTTPECLAQQEKMLAETAEQYREIPPSLDVAPYEEVVSVYTIEPHFQFEDLGVGNVIARLDFRAAAAEGRLRGSVGSILNFEGFSVQVHWLDGTQSTVTLEEIFVIGVQEELDDYVSGEDDEDNLDSDSECDDIDVGSEEDTEGYITDEEGGDEPDEASLDSDANAVFRDTVLHVHGSIRREPENMNDAWRAASVSDIDGSSPRTVGDGAVYEEEDAALTASDAPVPSGGASEAGTIARAPSGLLQSSAAAVGASESADDYGFPHFEATEEDPIGFEEMPIDPASTRPSRGFQRAVLKEWNMLREGLPPTIWVRAFESRMDVMRAAILGAAGTPYHDQLFFFDIQLSPDHPANVPKVLFHSHGNRINPNLYNDGKVCLSLLNTWNGRRTEQWDPTSSTILQVLVSIQGLILVAEPYYNEAGFEKQVGTLEGARNAVVYNESAFLATIRTTLSLLRSPPAPFQPLLLAVFRNRRDRLLTACNAYMAGTARVGAFTEAGALKEGPEGEQQQQSLLHGKSCPRVGVRDSAMGGDGPTPLHHLRAAMVPFTFTMIIPAVIVWRSSDAAIVKNSRSGHAVLTVVGLSLWMLGVGVMFASNVSFHRQGKGTLEPWARPKHLVVTGLYRYVRNSMYIGAVAMLLGEALFFNSRNLLLMLLFFMAAQSLNVPLHEERVLRKSFGGEYAEYCKHVPRWIPRLSPYTPAKRDD</sequence>
<accession>A0ABR2YGJ4</accession>
<keyword evidence="8 12" id="KW-0472">Membrane</keyword>
<reference evidence="14 15" key="1">
    <citation type="journal article" date="2024" name="Nat. Commun.">
        <title>Phylogenomics reveals the evolutionary origins of lichenization in chlorophyte algae.</title>
        <authorList>
            <person name="Puginier C."/>
            <person name="Libourel C."/>
            <person name="Otte J."/>
            <person name="Skaloud P."/>
            <person name="Haon M."/>
            <person name="Grisel S."/>
            <person name="Petersen M."/>
            <person name="Berrin J.G."/>
            <person name="Delaux P.M."/>
            <person name="Dal Grande F."/>
            <person name="Keller J."/>
        </authorList>
    </citation>
    <scope>NUCLEOTIDE SEQUENCE [LARGE SCALE GENOMIC DNA]</scope>
    <source>
        <strain evidence="14 15">SAG 216-7</strain>
    </source>
</reference>
<dbReference type="SUPFAM" id="SSF54495">
    <property type="entry name" value="UBC-like"/>
    <property type="match status" value="1"/>
</dbReference>
<feature type="compositionally biased region" description="Basic residues" evidence="11">
    <location>
        <begin position="532"/>
        <end position="548"/>
    </location>
</feature>
<evidence type="ECO:0000256" key="8">
    <source>
        <dbReference type="ARBA" id="ARBA00023136"/>
    </source>
</evidence>
<gene>
    <name evidence="14" type="ORF">WJX75_006318</name>
</gene>
<evidence type="ECO:0000256" key="6">
    <source>
        <dbReference type="ARBA" id="ARBA00022989"/>
    </source>
</evidence>
<keyword evidence="3" id="KW-0808">Transferase</keyword>
<feature type="region of interest" description="Disordered" evidence="11">
    <location>
        <begin position="20"/>
        <end position="53"/>
    </location>
</feature>
<dbReference type="PANTHER" id="PTHR46116:SF15">
    <property type="entry name" value="(E3-INDEPENDENT) E2 UBIQUITIN-CONJUGATING ENZYME"/>
    <property type="match status" value="1"/>
</dbReference>
<comment type="caution">
    <text evidence="14">The sequence shown here is derived from an EMBL/GenBank/DDBJ whole genome shotgun (WGS) entry which is preliminary data.</text>
</comment>
<evidence type="ECO:0000256" key="5">
    <source>
        <dbReference type="ARBA" id="ARBA00022786"/>
    </source>
</evidence>
<evidence type="ECO:0000256" key="2">
    <source>
        <dbReference type="ARBA" id="ARBA00022516"/>
    </source>
</evidence>
<dbReference type="InterPro" id="IPR007318">
    <property type="entry name" value="Phopholipid_MeTrfase"/>
</dbReference>
<evidence type="ECO:0000256" key="1">
    <source>
        <dbReference type="ARBA" id="ARBA00004127"/>
    </source>
</evidence>
<name>A0ABR2YGJ4_9CHLO</name>
<dbReference type="EMBL" id="JALJOT010000012">
    <property type="protein sequence ID" value="KAK9904951.1"/>
    <property type="molecule type" value="Genomic_DNA"/>
</dbReference>
<evidence type="ECO:0000259" key="13">
    <source>
        <dbReference type="PROSITE" id="PS50127"/>
    </source>
</evidence>
<dbReference type="PROSITE" id="PS50127">
    <property type="entry name" value="UBC_2"/>
    <property type="match status" value="1"/>
</dbReference>
<evidence type="ECO:0000256" key="11">
    <source>
        <dbReference type="SAM" id="MobiDB-lite"/>
    </source>
</evidence>
<evidence type="ECO:0000256" key="10">
    <source>
        <dbReference type="ARBA" id="ARBA00023264"/>
    </source>
</evidence>
<dbReference type="Pfam" id="PF04191">
    <property type="entry name" value="PEMT"/>
    <property type="match status" value="1"/>
</dbReference>
<dbReference type="Pfam" id="PF23043">
    <property type="entry name" value="SH3-B_UBE2O"/>
    <property type="match status" value="1"/>
</dbReference>
<feature type="transmembrane region" description="Helical" evidence="12">
    <location>
        <begin position="1229"/>
        <end position="1248"/>
    </location>
</feature>
<evidence type="ECO:0000313" key="15">
    <source>
        <dbReference type="Proteomes" id="UP001491310"/>
    </source>
</evidence>
<feature type="transmembrane region" description="Helical" evidence="12">
    <location>
        <begin position="1278"/>
        <end position="1297"/>
    </location>
</feature>
<keyword evidence="9" id="KW-0594">Phospholipid biosynthesis</keyword>
<protein>
    <recommendedName>
        <fullName evidence="13">UBC core domain-containing protein</fullName>
    </recommendedName>
</protein>
<feature type="domain" description="UBC core" evidence="13">
    <location>
        <begin position="946"/>
        <end position="1106"/>
    </location>
</feature>